<evidence type="ECO:0000256" key="1">
    <source>
        <dbReference type="ARBA" id="ARBA00008779"/>
    </source>
</evidence>
<sequence length="496" mass="56717">MNAIVVACNSVHLGFLGAYGNAWIETPNLDRLASQGVVFDHHFPENLTTLPTRRSWWTGRYGFTDPDLGWTPLRNDERILPDFLSGRGVRTALISDSPFLRETGMGYGRGFDDVIWIRGQGYDPYIPADDPRARGVRLEDEPGLRLPEDEDDPETAGRWRTRWEQFLRNRKVLKTDDEENTGVARTVKAAIDWVGRREGDKEPFLLWLDLFSPHGPWDLPDPYRDQYATIEPDEFEADEEGDLVDDSTDDEPEIDIEDVAVLIDVPAGAVGDVLGEAELYRLRRTYAGAVTMVDRWLGELFDALEKSGRDKDTLIIFTSDQGEPLGEHGFVRRFRPWLYEELIHTPLIIRMPGAKHGGIRHQAIVQTVDLLPTLLGFFGVHPPEDAPPIHGRDLLPLVRGDQTKIRDYACMGMDVEEYAIRTHVWHMIVPLVDDPEEPRRPELYRKPEDRWDQNDVIEQHGETAEHLELSLRRFVDALSREALDELPPLRDVARRG</sequence>
<evidence type="ECO:0000313" key="4">
    <source>
        <dbReference type="Proteomes" id="UP001216907"/>
    </source>
</evidence>
<dbReference type="EMBL" id="JARRAG010000002">
    <property type="protein sequence ID" value="MDG3004671.1"/>
    <property type="molecule type" value="Genomic_DNA"/>
</dbReference>
<dbReference type="InterPro" id="IPR000917">
    <property type="entry name" value="Sulfatase_N"/>
</dbReference>
<comment type="caution">
    <text evidence="3">The sequence shown here is derived from an EMBL/GenBank/DDBJ whole genome shotgun (WGS) entry which is preliminary data.</text>
</comment>
<dbReference type="Proteomes" id="UP001216907">
    <property type="component" value="Unassembled WGS sequence"/>
</dbReference>
<dbReference type="Gene3D" id="3.40.720.10">
    <property type="entry name" value="Alkaline Phosphatase, subunit A"/>
    <property type="match status" value="1"/>
</dbReference>
<protein>
    <submittedName>
        <fullName evidence="3">Sulfatase</fullName>
    </submittedName>
</protein>
<dbReference type="CDD" id="cd16148">
    <property type="entry name" value="sulfatase_like"/>
    <property type="match status" value="1"/>
</dbReference>
<dbReference type="SUPFAM" id="SSF53649">
    <property type="entry name" value="Alkaline phosphatase-like"/>
    <property type="match status" value="1"/>
</dbReference>
<organism evidence="3 4">
    <name type="scientific">Paludisphaera mucosa</name>
    <dbReference type="NCBI Taxonomy" id="3030827"/>
    <lineage>
        <taxon>Bacteria</taxon>
        <taxon>Pseudomonadati</taxon>
        <taxon>Planctomycetota</taxon>
        <taxon>Planctomycetia</taxon>
        <taxon>Isosphaerales</taxon>
        <taxon>Isosphaeraceae</taxon>
        <taxon>Paludisphaera</taxon>
    </lineage>
</organism>
<dbReference type="InterPro" id="IPR017850">
    <property type="entry name" value="Alkaline_phosphatase_core_sf"/>
</dbReference>
<dbReference type="Pfam" id="PF00884">
    <property type="entry name" value="Sulfatase"/>
    <property type="match status" value="1"/>
</dbReference>
<feature type="domain" description="Sulfatase N-terminal" evidence="2">
    <location>
        <begin position="2"/>
        <end position="380"/>
    </location>
</feature>
<keyword evidence="4" id="KW-1185">Reference proteome</keyword>
<accession>A0ABT6FAU4</accession>
<proteinExistence type="inferred from homology"/>
<comment type="similarity">
    <text evidence="1">Belongs to the sulfatase family.</text>
</comment>
<name>A0ABT6FAU4_9BACT</name>
<dbReference type="PANTHER" id="PTHR42693:SF33">
    <property type="entry name" value="ARYLSULFATASE"/>
    <property type="match status" value="1"/>
</dbReference>
<dbReference type="PANTHER" id="PTHR42693">
    <property type="entry name" value="ARYLSULFATASE FAMILY MEMBER"/>
    <property type="match status" value="1"/>
</dbReference>
<dbReference type="InterPro" id="IPR050738">
    <property type="entry name" value="Sulfatase"/>
</dbReference>
<evidence type="ECO:0000313" key="3">
    <source>
        <dbReference type="EMBL" id="MDG3004671.1"/>
    </source>
</evidence>
<gene>
    <name evidence="3" type="ORF">PZE19_12860</name>
</gene>
<evidence type="ECO:0000259" key="2">
    <source>
        <dbReference type="Pfam" id="PF00884"/>
    </source>
</evidence>
<dbReference type="RefSeq" id="WP_277861025.1">
    <property type="nucleotide sequence ID" value="NZ_JARRAG010000002.1"/>
</dbReference>
<reference evidence="3 4" key="1">
    <citation type="submission" date="2023-03" db="EMBL/GenBank/DDBJ databases">
        <title>Paludisphaera mucosa sp. nov. a novel planctomycete from northern fen.</title>
        <authorList>
            <person name="Ivanova A."/>
        </authorList>
    </citation>
    <scope>NUCLEOTIDE SEQUENCE [LARGE SCALE GENOMIC DNA]</scope>
    <source>
        <strain evidence="3 4">Pla2</strain>
    </source>
</reference>